<feature type="repeat" description="TPR" evidence="3">
    <location>
        <begin position="397"/>
        <end position="430"/>
    </location>
</feature>
<dbReference type="AlphaFoldDB" id="A0A451BIV3"/>
<dbReference type="EMBL" id="CAADHB010000009">
    <property type="protein sequence ID" value="VFK78222.1"/>
    <property type="molecule type" value="Genomic_DNA"/>
</dbReference>
<feature type="repeat" description="TPR" evidence="3">
    <location>
        <begin position="261"/>
        <end position="294"/>
    </location>
</feature>
<protein>
    <submittedName>
        <fullName evidence="6">Flp pilus assembly protein TadD, contains TPR repeats</fullName>
    </submittedName>
</protein>
<dbReference type="PANTHER" id="PTHR44227">
    <property type="match status" value="1"/>
</dbReference>
<dbReference type="GO" id="GO:0030968">
    <property type="term" value="P:endoplasmic reticulum unfolded protein response"/>
    <property type="evidence" value="ECO:0007669"/>
    <property type="project" value="TreeGrafter"/>
</dbReference>
<dbReference type="InterPro" id="IPR011990">
    <property type="entry name" value="TPR-like_helical_dom_sf"/>
</dbReference>
<accession>A0A451BIV3</accession>
<dbReference type="GO" id="GO:0035269">
    <property type="term" value="P:protein O-linked glycosylation via mannose"/>
    <property type="evidence" value="ECO:0007669"/>
    <property type="project" value="TreeGrafter"/>
</dbReference>
<feature type="compositionally biased region" description="Basic and acidic residues" evidence="4">
    <location>
        <begin position="28"/>
        <end position="41"/>
    </location>
</feature>
<dbReference type="PROSITE" id="PS51257">
    <property type="entry name" value="PROKAR_LIPOPROTEIN"/>
    <property type="match status" value="1"/>
</dbReference>
<keyword evidence="2 3" id="KW-0802">TPR repeat</keyword>
<name>A0A451BIV3_9GAMM</name>
<dbReference type="PROSITE" id="PS50005">
    <property type="entry name" value="TPR"/>
    <property type="match status" value="4"/>
</dbReference>
<dbReference type="SMART" id="SM00028">
    <property type="entry name" value="TPR"/>
    <property type="match status" value="7"/>
</dbReference>
<evidence type="ECO:0000313" key="6">
    <source>
        <dbReference type="EMBL" id="VFK78222.1"/>
    </source>
</evidence>
<dbReference type="InterPro" id="IPR019734">
    <property type="entry name" value="TPR_rpt"/>
</dbReference>
<sequence length="587" mass="66100">MRLFSTFPLLVVIVLGVACAGPEAAHQEVDGTIPEDNRAPPEAESITPPKRSFTNQVLNDLLVAELARQRDRIPLAVSRYLDAAIASRDAGIAEQATRMAIFAKEQKRALEAVTLWKEIDPDSLDAKRFHAALSIRAGHVKESIPTLQSLLDDPDIPSDQGFTLVGGLLGEGDDKEAALAAMEHIIAPYDDDPDAQFAFARFLVEIGEKERAADLFERVIAMGENNPLIRLYYAQFLQDQGKTAQAMDILFDALKNGVEDKDLRIGLARLLISEKRYEEAREQFEQLISADPEAAKIRYILALFLLQIEQEDEARKHFLYLADQGKFMHEAHFNLGRIAESRKDLQGAMDLYRQVEDGPHYLDAQIHIADLLARQKKVRAAREHLHGVSPESAEESIRLYRMEGLILIEADELEEAMSVYGMALGEHPEDTELLYDRAMLAGRMDRVSILEQDLRGLLSQKPDHVDALNALGYTLADQTDRHQEAMALIQRAMALRPNSHYILDSMGWVLYRLGRHQEAMDYLQRALALRQDAEVAAHLGEVLWVTGDRKAARDVWNKAIEESPNDERLLKVMRRFGVASDRKSESE</sequence>
<evidence type="ECO:0000256" key="1">
    <source>
        <dbReference type="ARBA" id="ARBA00022737"/>
    </source>
</evidence>
<dbReference type="Gene3D" id="1.25.40.10">
    <property type="entry name" value="Tetratricopeptide repeat domain"/>
    <property type="match status" value="2"/>
</dbReference>
<feature type="chain" id="PRO_5019349342" evidence="5">
    <location>
        <begin position="21"/>
        <end position="587"/>
    </location>
</feature>
<dbReference type="SUPFAM" id="SSF48452">
    <property type="entry name" value="TPR-like"/>
    <property type="match status" value="3"/>
</dbReference>
<proteinExistence type="predicted"/>
<feature type="repeat" description="TPR" evidence="3">
    <location>
        <begin position="193"/>
        <end position="226"/>
    </location>
</feature>
<feature type="signal peptide" evidence="5">
    <location>
        <begin position="1"/>
        <end position="20"/>
    </location>
</feature>
<dbReference type="GO" id="GO:0000030">
    <property type="term" value="F:mannosyltransferase activity"/>
    <property type="evidence" value="ECO:0007669"/>
    <property type="project" value="TreeGrafter"/>
</dbReference>
<feature type="region of interest" description="Disordered" evidence="4">
    <location>
        <begin position="28"/>
        <end position="50"/>
    </location>
</feature>
<evidence type="ECO:0000256" key="5">
    <source>
        <dbReference type="SAM" id="SignalP"/>
    </source>
</evidence>
<dbReference type="Pfam" id="PF13432">
    <property type="entry name" value="TPR_16"/>
    <property type="match status" value="3"/>
</dbReference>
<gene>
    <name evidence="6" type="ORF">BECKSD772D_GA0070982_100934</name>
</gene>
<evidence type="ECO:0000256" key="2">
    <source>
        <dbReference type="ARBA" id="ARBA00022803"/>
    </source>
</evidence>
<evidence type="ECO:0000256" key="4">
    <source>
        <dbReference type="SAM" id="MobiDB-lite"/>
    </source>
</evidence>
<keyword evidence="5" id="KW-0732">Signal</keyword>
<dbReference type="InterPro" id="IPR052346">
    <property type="entry name" value="O-mannosyl-transferase_TMTC"/>
</dbReference>
<evidence type="ECO:0000256" key="3">
    <source>
        <dbReference type="PROSITE-ProRule" id="PRU00339"/>
    </source>
</evidence>
<dbReference type="Pfam" id="PF14559">
    <property type="entry name" value="TPR_19"/>
    <property type="match status" value="1"/>
</dbReference>
<dbReference type="PANTHER" id="PTHR44227:SF3">
    <property type="entry name" value="PROTEIN O-MANNOSYL-TRANSFERASE TMTC4"/>
    <property type="match status" value="1"/>
</dbReference>
<organism evidence="6">
    <name type="scientific">Candidatus Kentrum sp. SD</name>
    <dbReference type="NCBI Taxonomy" id="2126332"/>
    <lineage>
        <taxon>Bacteria</taxon>
        <taxon>Pseudomonadati</taxon>
        <taxon>Pseudomonadota</taxon>
        <taxon>Gammaproteobacteria</taxon>
        <taxon>Candidatus Kentrum</taxon>
    </lineage>
</organism>
<keyword evidence="1" id="KW-0677">Repeat</keyword>
<reference evidence="6" key="1">
    <citation type="submission" date="2019-02" db="EMBL/GenBank/DDBJ databases">
        <authorList>
            <person name="Gruber-Vodicka R. H."/>
            <person name="Seah K. B. B."/>
        </authorList>
    </citation>
    <scope>NUCLEOTIDE SEQUENCE</scope>
    <source>
        <strain evidence="6">BECK_S127</strain>
    </source>
</reference>
<feature type="repeat" description="TPR" evidence="3">
    <location>
        <begin position="533"/>
        <end position="566"/>
    </location>
</feature>